<sequence length="121" mass="13246">MARTTITEVTHSGPYITFTGKRWNKEALSVTVHASVKLGTGPYSDGRGVSLNDRTTGERVLFSWITPDAERAAYRALNAACVAAGTPALTTHRLERFGKMTRLFVCLEYPDGTQATYTDSD</sequence>
<evidence type="ECO:0000313" key="2">
    <source>
        <dbReference type="Proteomes" id="UP000603865"/>
    </source>
</evidence>
<protein>
    <submittedName>
        <fullName evidence="1">Uncharacterized protein</fullName>
    </submittedName>
</protein>
<dbReference type="EMBL" id="BMQL01000042">
    <property type="protein sequence ID" value="GGR27766.1"/>
    <property type="molecule type" value="Genomic_DNA"/>
</dbReference>
<gene>
    <name evidence="1" type="ORF">GCM10008957_43750</name>
</gene>
<reference evidence="1" key="2">
    <citation type="submission" date="2020-09" db="EMBL/GenBank/DDBJ databases">
        <authorList>
            <person name="Sun Q."/>
            <person name="Ohkuma M."/>
        </authorList>
    </citation>
    <scope>NUCLEOTIDE SEQUENCE</scope>
    <source>
        <strain evidence="1">JCM 31311</strain>
    </source>
</reference>
<dbReference type="Proteomes" id="UP000603865">
    <property type="component" value="Unassembled WGS sequence"/>
</dbReference>
<organism evidence="1 2">
    <name type="scientific">Deinococcus ruber</name>
    <dbReference type="NCBI Taxonomy" id="1848197"/>
    <lineage>
        <taxon>Bacteria</taxon>
        <taxon>Thermotogati</taxon>
        <taxon>Deinococcota</taxon>
        <taxon>Deinococci</taxon>
        <taxon>Deinococcales</taxon>
        <taxon>Deinococcaceae</taxon>
        <taxon>Deinococcus</taxon>
    </lineage>
</organism>
<name>A0A918CJJ9_9DEIO</name>
<reference evidence="1" key="1">
    <citation type="journal article" date="2014" name="Int. J. Syst. Evol. Microbiol.">
        <title>Complete genome sequence of Corynebacterium casei LMG S-19264T (=DSM 44701T), isolated from a smear-ripened cheese.</title>
        <authorList>
            <consortium name="US DOE Joint Genome Institute (JGI-PGF)"/>
            <person name="Walter F."/>
            <person name="Albersmeier A."/>
            <person name="Kalinowski J."/>
            <person name="Ruckert C."/>
        </authorList>
    </citation>
    <scope>NUCLEOTIDE SEQUENCE</scope>
    <source>
        <strain evidence="1">JCM 31311</strain>
    </source>
</reference>
<accession>A0A918CJJ9</accession>
<keyword evidence="2" id="KW-1185">Reference proteome</keyword>
<proteinExistence type="predicted"/>
<dbReference type="AlphaFoldDB" id="A0A918CJJ9"/>
<comment type="caution">
    <text evidence="1">The sequence shown here is derived from an EMBL/GenBank/DDBJ whole genome shotgun (WGS) entry which is preliminary data.</text>
</comment>
<evidence type="ECO:0000313" key="1">
    <source>
        <dbReference type="EMBL" id="GGR27766.1"/>
    </source>
</evidence>
<dbReference type="RefSeq" id="WP_189092641.1">
    <property type="nucleotide sequence ID" value="NZ_BMQL01000042.1"/>
</dbReference>